<protein>
    <submittedName>
        <fullName evidence="2">Uncharacterized protein</fullName>
    </submittedName>
</protein>
<proteinExistence type="predicted"/>
<sequence length="82" mass="8702">MNITKVLAVSLSVVSGSAMAFQANDRSPTESNQPLQRLESQAFSSYSQHASALQAPFADTCSALPLNGCGCAFCAMLRSQRM</sequence>
<accession>A0ABY6JBJ0</accession>
<dbReference type="RefSeq" id="WP_264384688.1">
    <property type="nucleotide sequence ID" value="NZ_CP074352.1"/>
</dbReference>
<feature type="signal peptide" evidence="1">
    <location>
        <begin position="1"/>
        <end position="20"/>
    </location>
</feature>
<feature type="chain" id="PRO_5045150557" evidence="1">
    <location>
        <begin position="21"/>
        <end position="82"/>
    </location>
</feature>
<evidence type="ECO:0000256" key="1">
    <source>
        <dbReference type="SAM" id="SignalP"/>
    </source>
</evidence>
<dbReference type="Proteomes" id="UP001156318">
    <property type="component" value="Chromosome"/>
</dbReference>
<keyword evidence="3" id="KW-1185">Reference proteome</keyword>
<gene>
    <name evidence="2" type="ORF">KFZ77_15400</name>
</gene>
<reference evidence="2 3" key="1">
    <citation type="submission" date="2021-05" db="EMBL/GenBank/DDBJ databases">
        <title>Isolation, identification, and the growth promoting effects of Pantoea dispersa strain YSD J2 from the aboveground leaves of Cyperus esculentus L.Var. Sativus.</title>
        <authorList>
            <person name="Wang S."/>
            <person name="Tang X.M."/>
            <person name="Huang Y.N."/>
        </authorList>
    </citation>
    <scope>NUCLEOTIDE SEQUENCE [LARGE SCALE GENOMIC DNA]</scope>
    <source>
        <strain evidence="3">YSD YN2</strain>
    </source>
</reference>
<evidence type="ECO:0000313" key="3">
    <source>
        <dbReference type="Proteomes" id="UP001156318"/>
    </source>
</evidence>
<keyword evidence="1" id="KW-0732">Signal</keyword>
<dbReference type="EMBL" id="CP074352">
    <property type="protein sequence ID" value="UYU31210.1"/>
    <property type="molecule type" value="Genomic_DNA"/>
</dbReference>
<organism evidence="2 3">
    <name type="scientific">Siccibacter colletis</name>
    <dbReference type="NCBI Taxonomy" id="1505757"/>
    <lineage>
        <taxon>Bacteria</taxon>
        <taxon>Pseudomonadati</taxon>
        <taxon>Pseudomonadota</taxon>
        <taxon>Gammaproteobacteria</taxon>
        <taxon>Enterobacterales</taxon>
        <taxon>Enterobacteriaceae</taxon>
        <taxon>Siccibacter</taxon>
    </lineage>
</organism>
<name>A0ABY6JBJ0_9ENTR</name>
<evidence type="ECO:0000313" key="2">
    <source>
        <dbReference type="EMBL" id="UYU31210.1"/>
    </source>
</evidence>